<dbReference type="InterPro" id="IPR035973">
    <property type="entry name" value="Cyt_c_oxidase_su3-like_sf"/>
</dbReference>
<keyword evidence="3" id="KW-1185">Reference proteome</keyword>
<gene>
    <name evidence="2" type="ORF">LQ327_14370</name>
</gene>
<name>A0ABS8P8W9_9PSEU</name>
<keyword evidence="1" id="KW-1133">Transmembrane helix</keyword>
<keyword evidence="1" id="KW-0812">Transmembrane</keyword>
<reference evidence="2 3" key="1">
    <citation type="submission" date="2021-11" db="EMBL/GenBank/DDBJ databases">
        <title>Draft genome sequence of Actinomycetospora sp. SF1 isolated from the rhizosphere soil.</title>
        <authorList>
            <person name="Duangmal K."/>
            <person name="Chantavorakit T."/>
        </authorList>
    </citation>
    <scope>NUCLEOTIDE SEQUENCE [LARGE SCALE GENOMIC DNA]</scope>
    <source>
        <strain evidence="2 3">TBRC 5722</strain>
    </source>
</reference>
<accession>A0ABS8P8W9</accession>
<feature type="transmembrane region" description="Helical" evidence="1">
    <location>
        <begin position="30"/>
        <end position="48"/>
    </location>
</feature>
<dbReference type="Proteomes" id="UP001199469">
    <property type="component" value="Unassembled WGS sequence"/>
</dbReference>
<dbReference type="RefSeq" id="WP_230734622.1">
    <property type="nucleotide sequence ID" value="NZ_JAJNDB010000002.1"/>
</dbReference>
<dbReference type="Gene3D" id="1.20.120.80">
    <property type="entry name" value="Cytochrome c oxidase, subunit III, four-helix bundle"/>
    <property type="match status" value="1"/>
</dbReference>
<dbReference type="EMBL" id="JAJNDB010000002">
    <property type="protein sequence ID" value="MCD2194554.1"/>
    <property type="molecule type" value="Genomic_DNA"/>
</dbReference>
<proteinExistence type="predicted"/>
<protein>
    <submittedName>
        <fullName evidence="2">Uncharacterized protein</fullName>
    </submittedName>
</protein>
<sequence>MAFLGIVASLGRRPAPTRNQRTFVEGAACFWHLVDLLWIVIFPLIYLVR</sequence>
<evidence type="ECO:0000313" key="2">
    <source>
        <dbReference type="EMBL" id="MCD2194554.1"/>
    </source>
</evidence>
<evidence type="ECO:0000313" key="3">
    <source>
        <dbReference type="Proteomes" id="UP001199469"/>
    </source>
</evidence>
<comment type="caution">
    <text evidence="2">The sequence shown here is derived from an EMBL/GenBank/DDBJ whole genome shotgun (WGS) entry which is preliminary data.</text>
</comment>
<dbReference type="SUPFAM" id="SSF81452">
    <property type="entry name" value="Cytochrome c oxidase subunit III-like"/>
    <property type="match status" value="1"/>
</dbReference>
<organism evidence="2 3">
    <name type="scientific">Actinomycetospora endophytica</name>
    <dbReference type="NCBI Taxonomy" id="2291215"/>
    <lineage>
        <taxon>Bacteria</taxon>
        <taxon>Bacillati</taxon>
        <taxon>Actinomycetota</taxon>
        <taxon>Actinomycetes</taxon>
        <taxon>Pseudonocardiales</taxon>
        <taxon>Pseudonocardiaceae</taxon>
        <taxon>Actinomycetospora</taxon>
    </lineage>
</organism>
<keyword evidence="1" id="KW-0472">Membrane</keyword>
<evidence type="ECO:0000256" key="1">
    <source>
        <dbReference type="SAM" id="Phobius"/>
    </source>
</evidence>
<dbReference type="InterPro" id="IPR013833">
    <property type="entry name" value="Cyt_c_oxidase_su3_a-hlx"/>
</dbReference>